<sequence length="184" mass="19839">MDSRGSSKDLISSLPDELICHILSFLSTTQAASTSVAPSSCFYKVLALQGNAAQLNLNRFSLRCDLGYLEYLINGWILKVLECGVVDLDLYTSCEFNIHSGDAASAFAKLVSACPSHLLAISPPSVTQHVSEFNISLCSKQKWSGLVPGTCLSHSFVNKPDEVSTFTVSHVSTLTIFHGFTASE</sequence>
<comment type="caution">
    <text evidence="2">The sequence shown here is derived from an EMBL/GenBank/DDBJ whole genome shotgun (WGS) entry which is preliminary data.</text>
</comment>
<organism evidence="2 3">
    <name type="scientific">Brassica cretica</name>
    <name type="common">Mustard</name>
    <dbReference type="NCBI Taxonomy" id="69181"/>
    <lineage>
        <taxon>Eukaryota</taxon>
        <taxon>Viridiplantae</taxon>
        <taxon>Streptophyta</taxon>
        <taxon>Embryophyta</taxon>
        <taxon>Tracheophyta</taxon>
        <taxon>Spermatophyta</taxon>
        <taxon>Magnoliopsida</taxon>
        <taxon>eudicotyledons</taxon>
        <taxon>Gunneridae</taxon>
        <taxon>Pentapetalae</taxon>
        <taxon>rosids</taxon>
        <taxon>malvids</taxon>
        <taxon>Brassicales</taxon>
        <taxon>Brassicaceae</taxon>
        <taxon>Brassiceae</taxon>
        <taxon>Brassica</taxon>
    </lineage>
</organism>
<name>A0ABQ7C1Y1_BRACR</name>
<dbReference type="InterPro" id="IPR036047">
    <property type="entry name" value="F-box-like_dom_sf"/>
</dbReference>
<keyword evidence="3" id="KW-1185">Reference proteome</keyword>
<dbReference type="SUPFAM" id="SSF81383">
    <property type="entry name" value="F-box domain"/>
    <property type="match status" value="1"/>
</dbReference>
<protein>
    <recommendedName>
        <fullName evidence="1">F-box domain-containing protein</fullName>
    </recommendedName>
</protein>
<accession>A0ABQ7C1Y1</accession>
<dbReference type="PANTHER" id="PTHR31293">
    <property type="entry name" value="RNI-LIKE SUPERFAMILY PROTEIN"/>
    <property type="match status" value="1"/>
</dbReference>
<dbReference type="PANTHER" id="PTHR31293:SF12">
    <property type="entry name" value="RNI-LIKE SUPERFAMILY PROTEIN"/>
    <property type="match status" value="1"/>
</dbReference>
<dbReference type="Proteomes" id="UP000266723">
    <property type="component" value="Unassembled WGS sequence"/>
</dbReference>
<gene>
    <name evidence="2" type="ORF">DY000_02000224</name>
</gene>
<proteinExistence type="predicted"/>
<evidence type="ECO:0000259" key="1">
    <source>
        <dbReference type="Pfam" id="PF00646"/>
    </source>
</evidence>
<dbReference type="Gene3D" id="1.20.1280.50">
    <property type="match status" value="1"/>
</dbReference>
<evidence type="ECO:0000313" key="3">
    <source>
        <dbReference type="Proteomes" id="UP000266723"/>
    </source>
</evidence>
<feature type="domain" description="F-box" evidence="1">
    <location>
        <begin position="11"/>
        <end position="35"/>
    </location>
</feature>
<dbReference type="InterPro" id="IPR001810">
    <property type="entry name" value="F-box_dom"/>
</dbReference>
<reference evidence="2 3" key="1">
    <citation type="journal article" date="2020" name="BMC Genomics">
        <title>Intraspecific diversification of the crop wild relative Brassica cretica Lam. using demographic model selection.</title>
        <authorList>
            <person name="Kioukis A."/>
            <person name="Michalopoulou V.A."/>
            <person name="Briers L."/>
            <person name="Pirintsos S."/>
            <person name="Studholme D.J."/>
            <person name="Pavlidis P."/>
            <person name="Sarris P.F."/>
        </authorList>
    </citation>
    <scope>NUCLEOTIDE SEQUENCE [LARGE SCALE GENOMIC DNA]</scope>
    <source>
        <strain evidence="3">cv. PFS-1207/04</strain>
    </source>
</reference>
<dbReference type="InterPro" id="IPR055294">
    <property type="entry name" value="FBL60-like"/>
</dbReference>
<evidence type="ECO:0000313" key="2">
    <source>
        <dbReference type="EMBL" id="KAF3545671.1"/>
    </source>
</evidence>
<dbReference type="EMBL" id="QGKV02000832">
    <property type="protein sequence ID" value="KAF3545671.1"/>
    <property type="molecule type" value="Genomic_DNA"/>
</dbReference>
<dbReference type="Pfam" id="PF00646">
    <property type="entry name" value="F-box"/>
    <property type="match status" value="1"/>
</dbReference>